<reference evidence="1" key="1">
    <citation type="submission" date="2018-06" db="EMBL/GenBank/DDBJ databases">
        <authorList>
            <person name="Zhirakovskaya E."/>
        </authorList>
    </citation>
    <scope>NUCLEOTIDE SEQUENCE</scope>
</reference>
<dbReference type="AlphaFoldDB" id="A0A3B0XXU1"/>
<organism evidence="1">
    <name type="scientific">hydrothermal vent metagenome</name>
    <dbReference type="NCBI Taxonomy" id="652676"/>
    <lineage>
        <taxon>unclassified sequences</taxon>
        <taxon>metagenomes</taxon>
        <taxon>ecological metagenomes</taxon>
    </lineage>
</organism>
<protein>
    <submittedName>
        <fullName evidence="1">Uncharacterized protein</fullName>
    </submittedName>
</protein>
<proteinExistence type="predicted"/>
<name>A0A3B0XXU1_9ZZZZ</name>
<dbReference type="Gene3D" id="3.30.530.20">
    <property type="match status" value="1"/>
</dbReference>
<dbReference type="InterPro" id="IPR023393">
    <property type="entry name" value="START-like_dom_sf"/>
</dbReference>
<accession>A0A3B0XXU1</accession>
<gene>
    <name evidence="1" type="ORF">MNBD_GAMMA10-501</name>
</gene>
<dbReference type="SUPFAM" id="SSF55961">
    <property type="entry name" value="Bet v1-like"/>
    <property type="match status" value="1"/>
</dbReference>
<sequence length="119" mass="13581">MDDTYPLAFRLGIPKPLSCKVLKGEPKVGNTRQCTTDKGYIQQDIVELVENTRLVYQMKDSNIWCKDWVSFLQDSFMLQAIDDNKTQVTRITEFKGVIYTCAEYNCLMGISINCLSPLA</sequence>
<evidence type="ECO:0000313" key="1">
    <source>
        <dbReference type="EMBL" id="VAW61016.1"/>
    </source>
</evidence>
<dbReference type="EMBL" id="UOFJ01000021">
    <property type="protein sequence ID" value="VAW61016.1"/>
    <property type="molecule type" value="Genomic_DNA"/>
</dbReference>